<proteinExistence type="predicted"/>
<dbReference type="GO" id="GO:0005829">
    <property type="term" value="C:cytosol"/>
    <property type="evidence" value="ECO:0007669"/>
    <property type="project" value="TreeGrafter"/>
</dbReference>
<dbReference type="GO" id="GO:0008379">
    <property type="term" value="F:thioredoxin peroxidase activity"/>
    <property type="evidence" value="ECO:0007669"/>
    <property type="project" value="TreeGrafter"/>
</dbReference>
<evidence type="ECO:0000256" key="3">
    <source>
        <dbReference type="ARBA" id="ARBA00023002"/>
    </source>
</evidence>
<dbReference type="GO" id="GO:0006979">
    <property type="term" value="P:response to oxidative stress"/>
    <property type="evidence" value="ECO:0007669"/>
    <property type="project" value="TreeGrafter"/>
</dbReference>
<dbReference type="CDD" id="cd03015">
    <property type="entry name" value="PRX_Typ2cys"/>
    <property type="match status" value="1"/>
</dbReference>
<dbReference type="InterPro" id="IPR024706">
    <property type="entry name" value="Peroxiredoxin_AhpC-typ"/>
</dbReference>
<dbReference type="InterPro" id="IPR036249">
    <property type="entry name" value="Thioredoxin-like_sf"/>
</dbReference>
<dbReference type="Gene3D" id="3.40.30.10">
    <property type="entry name" value="Glutaredoxin"/>
    <property type="match status" value="1"/>
</dbReference>
<dbReference type="PANTHER" id="PTHR10681:SF121">
    <property type="entry name" value="ALKYL HYDROPEROXIDE REDUCTASE C"/>
    <property type="match status" value="1"/>
</dbReference>
<feature type="active site" description="Cysteine sulfenic acid (-SOH) intermediate; for peroxidase activity" evidence="5">
    <location>
        <position position="59"/>
    </location>
</feature>
<dbReference type="SUPFAM" id="SSF52833">
    <property type="entry name" value="Thioredoxin-like"/>
    <property type="match status" value="1"/>
</dbReference>
<evidence type="ECO:0000313" key="7">
    <source>
        <dbReference type="EMBL" id="AIF05319.1"/>
    </source>
</evidence>
<dbReference type="PROSITE" id="PS51352">
    <property type="entry name" value="THIOREDOXIN_2"/>
    <property type="match status" value="1"/>
</dbReference>
<name>A0A075GN68_9EURY</name>
<dbReference type="InterPro" id="IPR000866">
    <property type="entry name" value="AhpC/TSA"/>
</dbReference>
<evidence type="ECO:0000259" key="6">
    <source>
        <dbReference type="PROSITE" id="PS51352"/>
    </source>
</evidence>
<dbReference type="InterPro" id="IPR013766">
    <property type="entry name" value="Thioredoxin_domain"/>
</dbReference>
<dbReference type="EMBL" id="KF900736">
    <property type="protein sequence ID" value="AIF05319.1"/>
    <property type="molecule type" value="Genomic_DNA"/>
</dbReference>
<dbReference type="Pfam" id="PF00578">
    <property type="entry name" value="AhpC-TSA"/>
    <property type="match status" value="1"/>
</dbReference>
<protein>
    <submittedName>
        <fullName evidence="7">Alkyl hydroperoxide reductase/ thiol specific antioxidant/ Mal allergen</fullName>
    </submittedName>
</protein>
<keyword evidence="4" id="KW-0676">Redox-active center</keyword>
<dbReference type="GO" id="GO:0045454">
    <property type="term" value="P:cell redox homeostasis"/>
    <property type="evidence" value="ECO:0007669"/>
    <property type="project" value="TreeGrafter"/>
</dbReference>
<dbReference type="GO" id="GO:0033554">
    <property type="term" value="P:cellular response to stress"/>
    <property type="evidence" value="ECO:0007669"/>
    <property type="project" value="TreeGrafter"/>
</dbReference>
<sequence>MAGEQAEMGQPAPEFDGAAIRWNPRKKRFEEQLLSLAENCKRGHWTVLFFYPRDFSGLCPTELHALNRRLRDFEQAGAQVIGCSTDSKYSHQAWMERPRTRGGIDKLGYPLLEDPSLRTSRAYGVLDERAGMALRGTFIIDDEGIVRAYSVYPAGTGRNIDEIVRLLQALQTGKSCPASWRPGRKTL</sequence>
<evidence type="ECO:0000256" key="4">
    <source>
        <dbReference type="ARBA" id="ARBA00023284"/>
    </source>
</evidence>
<feature type="domain" description="Thioredoxin" evidence="6">
    <location>
        <begin position="6"/>
        <end position="172"/>
    </location>
</feature>
<keyword evidence="3" id="KW-0560">Oxidoreductase</keyword>
<dbReference type="GO" id="GO:0042744">
    <property type="term" value="P:hydrogen peroxide catabolic process"/>
    <property type="evidence" value="ECO:0007669"/>
    <property type="project" value="TreeGrafter"/>
</dbReference>
<evidence type="ECO:0000256" key="2">
    <source>
        <dbReference type="ARBA" id="ARBA00022862"/>
    </source>
</evidence>
<dbReference type="InterPro" id="IPR050217">
    <property type="entry name" value="Peroxiredoxin"/>
</dbReference>
<dbReference type="PIRSF" id="PIRSF000239">
    <property type="entry name" value="AHPC"/>
    <property type="match status" value="1"/>
</dbReference>
<evidence type="ECO:0000256" key="5">
    <source>
        <dbReference type="PIRSR" id="PIRSR000239-1"/>
    </source>
</evidence>
<dbReference type="AlphaFoldDB" id="A0A075GN68"/>
<reference evidence="7" key="1">
    <citation type="journal article" date="2014" name="Genome Biol. Evol.">
        <title>Pangenome evidence for extensive interdomain horizontal transfer affecting lineage core and shell genes in uncultured planktonic thaumarchaeota and euryarchaeota.</title>
        <authorList>
            <person name="Deschamps P."/>
            <person name="Zivanovic Y."/>
            <person name="Moreira D."/>
            <person name="Rodriguez-Valera F."/>
            <person name="Lopez-Garcia P."/>
        </authorList>
    </citation>
    <scope>NUCLEOTIDE SEQUENCE</scope>
</reference>
<accession>A0A075GN68</accession>
<keyword evidence="1" id="KW-0575">Peroxidase</keyword>
<evidence type="ECO:0000256" key="1">
    <source>
        <dbReference type="ARBA" id="ARBA00022559"/>
    </source>
</evidence>
<organism evidence="7">
    <name type="scientific">uncultured marine group II/III euryarchaeote KM3_181_H05</name>
    <dbReference type="NCBI Taxonomy" id="1457945"/>
    <lineage>
        <taxon>Archaea</taxon>
        <taxon>Methanobacteriati</taxon>
        <taxon>Methanobacteriota</taxon>
        <taxon>environmental samples</taxon>
    </lineage>
</organism>
<dbReference type="PANTHER" id="PTHR10681">
    <property type="entry name" value="THIOREDOXIN PEROXIDASE"/>
    <property type="match status" value="1"/>
</dbReference>
<keyword evidence="2" id="KW-0049">Antioxidant</keyword>